<name>A0A8J7MR10_9RHOB</name>
<evidence type="ECO:0000313" key="2">
    <source>
        <dbReference type="EMBL" id="MBL4927997.1"/>
    </source>
</evidence>
<evidence type="ECO:0000313" key="3">
    <source>
        <dbReference type="Proteomes" id="UP000619033"/>
    </source>
</evidence>
<evidence type="ECO:0008006" key="4">
    <source>
        <dbReference type="Google" id="ProtNLM"/>
    </source>
</evidence>
<evidence type="ECO:0000256" key="1">
    <source>
        <dbReference type="SAM" id="MobiDB-lite"/>
    </source>
</evidence>
<feature type="region of interest" description="Disordered" evidence="1">
    <location>
        <begin position="162"/>
        <end position="202"/>
    </location>
</feature>
<keyword evidence="3" id="KW-1185">Reference proteome</keyword>
<organism evidence="2 3">
    <name type="scientific">Fuscibacter oryzae</name>
    <dbReference type="NCBI Taxonomy" id="2803939"/>
    <lineage>
        <taxon>Bacteria</taxon>
        <taxon>Pseudomonadati</taxon>
        <taxon>Pseudomonadota</taxon>
        <taxon>Alphaproteobacteria</taxon>
        <taxon>Rhodobacterales</taxon>
        <taxon>Paracoccaceae</taxon>
        <taxon>Fuscibacter</taxon>
    </lineage>
</organism>
<reference evidence="2" key="1">
    <citation type="submission" date="2021-01" db="EMBL/GenBank/DDBJ databases">
        <title>Genome seq and assembly of Tabrizicola sp. KVB23.</title>
        <authorList>
            <person name="Chhetri G."/>
        </authorList>
    </citation>
    <scope>NUCLEOTIDE SEQUENCE</scope>
    <source>
        <strain evidence="2">KVB23</strain>
    </source>
</reference>
<comment type="caution">
    <text evidence="2">The sequence shown here is derived from an EMBL/GenBank/DDBJ whole genome shotgun (WGS) entry which is preliminary data.</text>
</comment>
<protein>
    <recommendedName>
        <fullName evidence="4">Phage tail assembly chaperone</fullName>
    </recommendedName>
</protein>
<dbReference type="RefSeq" id="WP_202659138.1">
    <property type="nucleotide sequence ID" value="NZ_JAESVP010000003.1"/>
</dbReference>
<sequence>MLIRPAAEILLRHGDHALTLRASLRAAIALEAEPGGFAGLFNQIAGQQVTAIRSVILTAATDRTQAERLLADASTEPLAPFVMSAQAACLALLMALIPAGQGETSKATTPPAKPIPFGQYLADLFGYATGWLGWTPSEAWNASPAEIGAAFTAHVDRLVKLTPGASSPAPDDTKERQREQNEAAGLDPDFDRAGLRALKAKM</sequence>
<dbReference type="AlphaFoldDB" id="A0A8J7MR10"/>
<gene>
    <name evidence="2" type="ORF">JI744_07755</name>
</gene>
<proteinExistence type="predicted"/>
<accession>A0A8J7MR10</accession>
<feature type="compositionally biased region" description="Basic and acidic residues" evidence="1">
    <location>
        <begin position="171"/>
        <end position="181"/>
    </location>
</feature>
<dbReference type="Proteomes" id="UP000619033">
    <property type="component" value="Unassembled WGS sequence"/>
</dbReference>
<dbReference type="EMBL" id="JAESVP010000003">
    <property type="protein sequence ID" value="MBL4927997.1"/>
    <property type="molecule type" value="Genomic_DNA"/>
</dbReference>